<keyword evidence="3" id="KW-1185">Reference proteome</keyword>
<dbReference type="EMBL" id="AP022870">
    <property type="protein sequence ID" value="BCB80967.1"/>
    <property type="molecule type" value="Genomic_DNA"/>
</dbReference>
<dbReference type="KEGG" id="pfla:Pflav_073770"/>
<name>A0A6F8Y4I2_9ACTN</name>
<proteinExistence type="predicted"/>
<evidence type="ECO:0000259" key="1">
    <source>
        <dbReference type="PROSITE" id="PS51186"/>
    </source>
</evidence>
<dbReference type="RefSeq" id="WP_173040972.1">
    <property type="nucleotide sequence ID" value="NZ_AP022870.1"/>
</dbReference>
<dbReference type="InterPro" id="IPR000182">
    <property type="entry name" value="GNAT_dom"/>
</dbReference>
<reference evidence="2 3" key="1">
    <citation type="submission" date="2020-03" db="EMBL/GenBank/DDBJ databases">
        <title>Whole genome shotgun sequence of Phytohabitans flavus NBRC 107702.</title>
        <authorList>
            <person name="Komaki H."/>
            <person name="Tamura T."/>
        </authorList>
    </citation>
    <scope>NUCLEOTIDE SEQUENCE [LARGE SCALE GENOMIC DNA]</scope>
    <source>
        <strain evidence="2 3">NBRC 107702</strain>
    </source>
</reference>
<dbReference type="Proteomes" id="UP000502508">
    <property type="component" value="Chromosome"/>
</dbReference>
<dbReference type="Pfam" id="PF00583">
    <property type="entry name" value="Acetyltransf_1"/>
    <property type="match status" value="1"/>
</dbReference>
<dbReference type="AlphaFoldDB" id="A0A6F8Y4I2"/>
<evidence type="ECO:0000313" key="2">
    <source>
        <dbReference type="EMBL" id="BCB80967.1"/>
    </source>
</evidence>
<dbReference type="CDD" id="cd04301">
    <property type="entry name" value="NAT_SF"/>
    <property type="match status" value="1"/>
</dbReference>
<organism evidence="2 3">
    <name type="scientific">Phytohabitans flavus</name>
    <dbReference type="NCBI Taxonomy" id="1076124"/>
    <lineage>
        <taxon>Bacteria</taxon>
        <taxon>Bacillati</taxon>
        <taxon>Actinomycetota</taxon>
        <taxon>Actinomycetes</taxon>
        <taxon>Micromonosporales</taxon>
        <taxon>Micromonosporaceae</taxon>
    </lineage>
</organism>
<sequence>MVTDISIRLVTEGDLSALAEVFGQRLFFADRLRRQREGKGELRVAFWRGDLIGGVYLWLEPAEEPELRLGLPRVPLLQHLEVREDLRNHGFGTALVLDAEDRLRKLGHPRVALGVDLHNHDAARLYNRLGYMVWRSRPVVTVRENFHPDGSRSRTPELCLIYVKDLVAHRKT</sequence>
<dbReference type="InterPro" id="IPR016181">
    <property type="entry name" value="Acyl_CoA_acyltransferase"/>
</dbReference>
<dbReference type="SUPFAM" id="SSF55729">
    <property type="entry name" value="Acyl-CoA N-acyltransferases (Nat)"/>
    <property type="match status" value="1"/>
</dbReference>
<reference evidence="2 3" key="2">
    <citation type="submission" date="2020-03" db="EMBL/GenBank/DDBJ databases">
        <authorList>
            <person name="Ichikawa N."/>
            <person name="Kimura A."/>
            <person name="Kitahashi Y."/>
            <person name="Uohara A."/>
        </authorList>
    </citation>
    <scope>NUCLEOTIDE SEQUENCE [LARGE SCALE GENOMIC DNA]</scope>
    <source>
        <strain evidence="2 3">NBRC 107702</strain>
    </source>
</reference>
<dbReference type="PROSITE" id="PS51186">
    <property type="entry name" value="GNAT"/>
    <property type="match status" value="1"/>
</dbReference>
<evidence type="ECO:0000313" key="3">
    <source>
        <dbReference type="Proteomes" id="UP000502508"/>
    </source>
</evidence>
<dbReference type="Gene3D" id="3.40.630.30">
    <property type="match status" value="1"/>
</dbReference>
<protein>
    <recommendedName>
        <fullName evidence="1">N-acetyltransferase domain-containing protein</fullName>
    </recommendedName>
</protein>
<accession>A0A6F8Y4I2</accession>
<feature type="domain" description="N-acetyltransferase" evidence="1">
    <location>
        <begin position="5"/>
        <end position="167"/>
    </location>
</feature>
<dbReference type="GO" id="GO:0016747">
    <property type="term" value="F:acyltransferase activity, transferring groups other than amino-acyl groups"/>
    <property type="evidence" value="ECO:0007669"/>
    <property type="project" value="InterPro"/>
</dbReference>
<gene>
    <name evidence="2" type="ORF">Pflav_073770</name>
</gene>